<comment type="caution">
    <text evidence="1">The sequence shown here is derived from an EMBL/GenBank/DDBJ whole genome shotgun (WGS) entry which is preliminary data.</text>
</comment>
<evidence type="ECO:0000313" key="1">
    <source>
        <dbReference type="EMBL" id="GAA0644190.1"/>
    </source>
</evidence>
<organism evidence="1 2">
    <name type="scientific">Salarchaeum japonicum</name>
    <dbReference type="NCBI Taxonomy" id="555573"/>
    <lineage>
        <taxon>Archaea</taxon>
        <taxon>Methanobacteriati</taxon>
        <taxon>Methanobacteriota</taxon>
        <taxon>Stenosarchaea group</taxon>
        <taxon>Halobacteria</taxon>
        <taxon>Halobacteriales</taxon>
        <taxon>Halobacteriaceae</taxon>
    </lineage>
</organism>
<keyword evidence="2" id="KW-1185">Reference proteome</keyword>
<evidence type="ECO:0008006" key="3">
    <source>
        <dbReference type="Google" id="ProtNLM"/>
    </source>
</evidence>
<reference evidence="1 2" key="1">
    <citation type="journal article" date="2019" name="Int. J. Syst. Evol. Microbiol.">
        <title>The Global Catalogue of Microorganisms (GCM) 10K type strain sequencing project: providing services to taxonomists for standard genome sequencing and annotation.</title>
        <authorList>
            <consortium name="The Broad Institute Genomics Platform"/>
            <consortium name="The Broad Institute Genome Sequencing Center for Infectious Disease"/>
            <person name="Wu L."/>
            <person name="Ma J."/>
        </authorList>
    </citation>
    <scope>NUCLEOTIDE SEQUENCE [LARGE SCALE GENOMIC DNA]</scope>
    <source>
        <strain evidence="1 2">JCM 16327</strain>
    </source>
</reference>
<gene>
    <name evidence="1" type="ORF">GCM10009019_02600</name>
</gene>
<dbReference type="AlphaFoldDB" id="A0AAV3SY60"/>
<sequence length="306" mass="34146">MVIIRWIRNRIGLANSDNNSDTGDEQVSVNRRKVLKGAVATSGVGAVPMSVSAESPSNLTMTPVERNSAFEDIFGDSRNGSSITLSDSQQNHLGEYIRDQASELIYRLEDKGVFDVASIDAEDLLSGQAFESTKFDLDKPESGIVLGYRSRLGEERTKIQYTLHQPSELGYFEDETRISIIITPGEKRAYALIEPLSQVSGTKNNSIIRHISNKQESPVNSEDQIHKIDEYDVVTQGSIFTYCYNPTSGQPIRARVYCQAGSCSQTVIGTCSPPVSRRWPRCQRYYIDGCWYYDTPCPQGEDRAKC</sequence>
<dbReference type="RefSeq" id="WP_227262018.1">
    <property type="nucleotide sequence ID" value="NZ_BAAADU010000002.1"/>
</dbReference>
<protein>
    <recommendedName>
        <fullName evidence="3">Twin-arginine translocation signal domain-containing protein</fullName>
    </recommendedName>
</protein>
<dbReference type="Proteomes" id="UP001500194">
    <property type="component" value="Unassembled WGS sequence"/>
</dbReference>
<accession>A0AAV3SY60</accession>
<dbReference type="EMBL" id="BAAADU010000002">
    <property type="protein sequence ID" value="GAA0644190.1"/>
    <property type="molecule type" value="Genomic_DNA"/>
</dbReference>
<evidence type="ECO:0000313" key="2">
    <source>
        <dbReference type="Proteomes" id="UP001500194"/>
    </source>
</evidence>
<name>A0AAV3SY60_9EURY</name>
<proteinExistence type="predicted"/>
<dbReference type="GeneID" id="68572628"/>